<dbReference type="InterPro" id="IPR054834">
    <property type="entry name" value="SAMP1_3"/>
</dbReference>
<dbReference type="Gene3D" id="3.10.20.30">
    <property type="match status" value="1"/>
</dbReference>
<gene>
    <name evidence="1" type="primary">moaD2</name>
    <name evidence="1" type="ORF">HSR121_2315</name>
</gene>
<dbReference type="Pfam" id="PF02597">
    <property type="entry name" value="ThiS"/>
    <property type="match status" value="1"/>
</dbReference>
<name>A0A897N337_9EURY</name>
<dbReference type="InterPro" id="IPR003749">
    <property type="entry name" value="ThiS/MoaD-like"/>
</dbReference>
<dbReference type="PANTHER" id="PTHR38031">
    <property type="entry name" value="SULFUR CARRIER PROTEIN SLR0821-RELATED"/>
    <property type="match status" value="1"/>
</dbReference>
<dbReference type="CDD" id="cd17040">
    <property type="entry name" value="Ubl_MoaD_like"/>
    <property type="match status" value="1"/>
</dbReference>
<dbReference type="InterPro" id="IPR016155">
    <property type="entry name" value="Mopterin_synth/thiamin_S_b"/>
</dbReference>
<dbReference type="EMBL" id="CP064787">
    <property type="protein sequence ID" value="QSG06638.1"/>
    <property type="molecule type" value="Genomic_DNA"/>
</dbReference>
<protein>
    <submittedName>
        <fullName evidence="1">Molybdopterin converting factor, small subunit</fullName>
    </submittedName>
</protein>
<dbReference type="InterPro" id="IPR052045">
    <property type="entry name" value="Sulfur_Carrier/Prot_Modifier"/>
</dbReference>
<dbReference type="AlphaFoldDB" id="A0A897N337"/>
<dbReference type="InterPro" id="IPR010038">
    <property type="entry name" value="MoaD_arc-typ"/>
</dbReference>
<reference evidence="1" key="1">
    <citation type="submission" date="2020-11" db="EMBL/GenBank/DDBJ databases">
        <title>Carbohydrate-dependent, anaerobic sulfur respiration: A novel catabolism in halophilic archaea.</title>
        <authorList>
            <person name="Sorokin D.Y."/>
            <person name="Messina E."/>
            <person name="Smedile F."/>
            <person name="La Cono V."/>
            <person name="Hallsworth J.E."/>
            <person name="Yakimov M.M."/>
        </authorList>
    </citation>
    <scope>NUCLEOTIDE SEQUENCE</scope>
    <source>
        <strain evidence="1">HSR12-1</strain>
    </source>
</reference>
<dbReference type="NCBIfam" id="NF041918">
    <property type="entry name" value="SAMP1"/>
    <property type="match status" value="1"/>
</dbReference>
<dbReference type="InterPro" id="IPR012675">
    <property type="entry name" value="Beta-grasp_dom_sf"/>
</dbReference>
<dbReference type="SUPFAM" id="SSF54285">
    <property type="entry name" value="MoaD/ThiS"/>
    <property type="match status" value="1"/>
</dbReference>
<dbReference type="NCBIfam" id="TIGR01687">
    <property type="entry name" value="moaD_arch"/>
    <property type="match status" value="1"/>
</dbReference>
<dbReference type="Proteomes" id="UP000663525">
    <property type="component" value="Chromosome"/>
</dbReference>
<evidence type="ECO:0000313" key="1">
    <source>
        <dbReference type="EMBL" id="QSG06638.1"/>
    </source>
</evidence>
<dbReference type="PANTHER" id="PTHR38031:SF1">
    <property type="entry name" value="SULFUR CARRIER PROTEIN CYSO"/>
    <property type="match status" value="1"/>
</dbReference>
<sequence>MSPTVSIIASAPPYPDMEWKLFANLAEAAGQKEVEVDLEDGATVEDALAVLFERHPEVKAEVHENGELAEHIRLLVDGEDPFETADGYETTLESDAELALFPPVSGG</sequence>
<evidence type="ECO:0000313" key="2">
    <source>
        <dbReference type="Proteomes" id="UP000663525"/>
    </source>
</evidence>
<organism evidence="1 2">
    <name type="scientific">Halapricum desulfuricans</name>
    <dbReference type="NCBI Taxonomy" id="2841257"/>
    <lineage>
        <taxon>Archaea</taxon>
        <taxon>Methanobacteriati</taxon>
        <taxon>Methanobacteriota</taxon>
        <taxon>Stenosarchaea group</taxon>
        <taxon>Halobacteria</taxon>
        <taxon>Halobacteriales</taxon>
        <taxon>Haloarculaceae</taxon>
        <taxon>Halapricum</taxon>
    </lineage>
</organism>
<accession>A0A897N337</accession>
<proteinExistence type="predicted"/>